<feature type="domain" description="Beta-ketoacyl-[acyl-carrier-protein] synthase III N-terminal" evidence="16">
    <location>
        <begin position="126"/>
        <end position="204"/>
    </location>
</feature>
<dbReference type="GO" id="GO:0044550">
    <property type="term" value="P:secondary metabolite biosynthetic process"/>
    <property type="evidence" value="ECO:0007669"/>
    <property type="project" value="TreeGrafter"/>
</dbReference>
<evidence type="ECO:0000259" key="16">
    <source>
        <dbReference type="Pfam" id="PF08545"/>
    </source>
</evidence>
<dbReference type="PANTHER" id="PTHR34069">
    <property type="entry name" value="3-OXOACYL-[ACYL-CARRIER-PROTEIN] SYNTHASE 3"/>
    <property type="match status" value="1"/>
</dbReference>
<evidence type="ECO:0000256" key="7">
    <source>
        <dbReference type="ARBA" id="ARBA00023098"/>
    </source>
</evidence>
<evidence type="ECO:0000256" key="13">
    <source>
        <dbReference type="ARBA" id="ARBA00052985"/>
    </source>
</evidence>
<evidence type="ECO:0000256" key="11">
    <source>
        <dbReference type="ARBA" id="ARBA00052407"/>
    </source>
</evidence>
<keyword evidence="6 14" id="KW-0276">Fatty acid metabolism</keyword>
<evidence type="ECO:0000256" key="6">
    <source>
        <dbReference type="ARBA" id="ARBA00022832"/>
    </source>
</evidence>
<evidence type="ECO:0000256" key="5">
    <source>
        <dbReference type="ARBA" id="ARBA00022679"/>
    </source>
</evidence>
<evidence type="ECO:0000256" key="10">
    <source>
        <dbReference type="ARBA" id="ARBA00051096"/>
    </source>
</evidence>
<evidence type="ECO:0000256" key="3">
    <source>
        <dbReference type="ARBA" id="ARBA00022490"/>
    </source>
</evidence>
<comment type="catalytic activity">
    <reaction evidence="12">
        <text>2-methylpropanoyl-CoA + malonyl-[ACP] + H(+) = 4-methyl-3-oxopentanoyl-[ACP] + CO2 + CoA</text>
        <dbReference type="Rhea" id="RHEA:42268"/>
        <dbReference type="Rhea" id="RHEA-COMP:9623"/>
        <dbReference type="Rhea" id="RHEA-COMP:9940"/>
        <dbReference type="ChEBI" id="CHEBI:15378"/>
        <dbReference type="ChEBI" id="CHEBI:16526"/>
        <dbReference type="ChEBI" id="CHEBI:57287"/>
        <dbReference type="ChEBI" id="CHEBI:57338"/>
        <dbReference type="ChEBI" id="CHEBI:78449"/>
        <dbReference type="ChEBI" id="CHEBI:78820"/>
        <dbReference type="EC" id="2.3.1.300"/>
    </reaction>
    <physiologicalReaction direction="left-to-right" evidence="12">
        <dbReference type="Rhea" id="RHEA:42269"/>
    </physiologicalReaction>
</comment>
<evidence type="ECO:0000256" key="1">
    <source>
        <dbReference type="ARBA" id="ARBA00005194"/>
    </source>
</evidence>
<dbReference type="AlphaFoldDB" id="A0A1G8JX74"/>
<evidence type="ECO:0000259" key="15">
    <source>
        <dbReference type="Pfam" id="PF08541"/>
    </source>
</evidence>
<comment type="similarity">
    <text evidence="2 14">Belongs to the thiolase-like superfamily. FabH family.</text>
</comment>
<dbReference type="Proteomes" id="UP000182836">
    <property type="component" value="Unassembled WGS sequence"/>
</dbReference>
<dbReference type="EMBL" id="FNED01000003">
    <property type="protein sequence ID" value="SDI35735.1"/>
    <property type="molecule type" value="Genomic_DNA"/>
</dbReference>
<dbReference type="Pfam" id="PF08545">
    <property type="entry name" value="ACP_syn_III"/>
    <property type="match status" value="1"/>
</dbReference>
<dbReference type="Gene3D" id="3.40.47.10">
    <property type="match status" value="1"/>
</dbReference>
<reference evidence="17 18" key="1">
    <citation type="submission" date="2016-10" db="EMBL/GenBank/DDBJ databases">
        <authorList>
            <person name="de Groot N.N."/>
        </authorList>
    </citation>
    <scope>NUCLEOTIDE SEQUENCE [LARGE SCALE GENOMIC DNA]</scope>
    <source>
        <strain evidence="17 18">DSM 2895</strain>
    </source>
</reference>
<dbReference type="RefSeq" id="WP_407638639.1">
    <property type="nucleotide sequence ID" value="NZ_BJOA01000031.1"/>
</dbReference>
<dbReference type="FunFam" id="3.40.47.10:FF:000004">
    <property type="entry name" value="3-oxoacyl-[acyl-carrier-protein] synthase 3"/>
    <property type="match status" value="1"/>
</dbReference>
<comment type="function">
    <text evidence="14">Catalyzes the condensation reaction of fatty acid synthesis by the addition to an acyl acceptor of two carbons from malonyl-ACP. Catalyzes the first condensation reaction which initiates fatty acid synthesis and may therefore play a role in governing the total rate of fatty acid production. Possesses both acetoacetyl-ACP synthase and acetyl transacylase activities. Its substrate specificity determines the biosynthesis of branched-chain and/or straight-chain of fatty acids.</text>
</comment>
<keyword evidence="5 14" id="KW-0808">Transferase</keyword>
<dbReference type="HAMAP" id="MF_01815">
    <property type="entry name" value="FabH"/>
    <property type="match status" value="1"/>
</dbReference>
<feature type="domain" description="Beta-ketoacyl-[acyl-carrier-protein] synthase III C-terminal" evidence="15">
    <location>
        <begin position="258"/>
        <end position="345"/>
    </location>
</feature>
<keyword evidence="3 14" id="KW-0963">Cytoplasm</keyword>
<sequence length="354" mass="37668">MVLSQEKFKEKAGIAMFRTNRAAGILATGRYLPEKVLTNADLEKMVETSDEWIVTRTGIKERRISRQDEASSDMATAAAQQALDKAGIAAEQVDLIIVATVTPDMFFPSTACIVQEKLGAKRAAAFDLSAACSGFLYGTSVAAQFVSSGTYRYALVIGVESLSKIVDWSDRSTCVLFGDGAGAAVIGPVEEGNGFLSFELGADGGGAELLKLEAGGSRIPVPKVEPGSRENYIHMAGGEVFKFAVRAMNTASDQALLKAGITKEDVDFLVPHQANLRIIDSAVKRLGLPYDKVVVNLNRYGNMSSASIPVALDEAVSEGRIKDGDMLVLVGFGGGLTWGASVIKWSTKEKKEGE</sequence>
<dbReference type="NCBIfam" id="TIGR00747">
    <property type="entry name" value="fabH"/>
    <property type="match status" value="1"/>
</dbReference>
<dbReference type="PANTHER" id="PTHR34069:SF2">
    <property type="entry name" value="BETA-KETOACYL-[ACYL-CARRIER-PROTEIN] SYNTHASE III"/>
    <property type="match status" value="1"/>
</dbReference>
<evidence type="ECO:0000313" key="18">
    <source>
        <dbReference type="Proteomes" id="UP000182836"/>
    </source>
</evidence>
<evidence type="ECO:0000256" key="12">
    <source>
        <dbReference type="ARBA" id="ARBA00052467"/>
    </source>
</evidence>
<accession>A0A1G8JX74</accession>
<dbReference type="InterPro" id="IPR004655">
    <property type="entry name" value="FabH"/>
</dbReference>
<feature type="active site" evidence="14">
    <location>
        <position position="272"/>
    </location>
</feature>
<keyword evidence="9 14" id="KW-0012">Acyltransferase</keyword>
<organism evidence="17 18">
    <name type="scientific">Aneurinibacillus migulanus</name>
    <name type="common">Bacillus migulanus</name>
    <dbReference type="NCBI Taxonomy" id="47500"/>
    <lineage>
        <taxon>Bacteria</taxon>
        <taxon>Bacillati</taxon>
        <taxon>Bacillota</taxon>
        <taxon>Bacilli</taxon>
        <taxon>Bacillales</taxon>
        <taxon>Paenibacillaceae</taxon>
        <taxon>Aneurinibacillus group</taxon>
        <taxon>Aneurinibacillus</taxon>
    </lineage>
</organism>
<name>A0A1G8JX74_ANEMI</name>
<evidence type="ECO:0000256" key="8">
    <source>
        <dbReference type="ARBA" id="ARBA00023160"/>
    </source>
</evidence>
<comment type="catalytic activity">
    <reaction evidence="11">
        <text>(2S)-2-methylbutanoyl-CoA + malonyl-[ACP] + H(+) = (4S)-4-methyl-3-oxohexanoyl-[ACP] + CO2 + CoA</text>
        <dbReference type="Rhea" id="RHEA:42276"/>
        <dbReference type="Rhea" id="RHEA-COMP:9623"/>
        <dbReference type="Rhea" id="RHEA-COMP:17148"/>
        <dbReference type="ChEBI" id="CHEBI:15378"/>
        <dbReference type="ChEBI" id="CHEBI:16526"/>
        <dbReference type="ChEBI" id="CHEBI:57287"/>
        <dbReference type="ChEBI" id="CHEBI:78449"/>
        <dbReference type="ChEBI" id="CHEBI:88166"/>
        <dbReference type="ChEBI" id="CHEBI:167462"/>
        <dbReference type="EC" id="2.3.1.300"/>
    </reaction>
    <physiologicalReaction direction="left-to-right" evidence="11">
        <dbReference type="Rhea" id="RHEA:42277"/>
    </physiologicalReaction>
</comment>
<comment type="domain">
    <text evidence="14">The last Arg residue of the ACP-binding site is essential for the weak association between ACP/AcpP and FabH.</text>
</comment>
<feature type="active site" evidence="14">
    <location>
        <position position="132"/>
    </location>
</feature>
<evidence type="ECO:0000256" key="4">
    <source>
        <dbReference type="ARBA" id="ARBA00022516"/>
    </source>
</evidence>
<dbReference type="InterPro" id="IPR013747">
    <property type="entry name" value="ACP_syn_III_C"/>
</dbReference>
<keyword evidence="7 14" id="KW-0443">Lipid metabolism</keyword>
<protein>
    <recommendedName>
        <fullName evidence="14">Beta-ketoacyl-[acyl-carrier-protein] synthase III</fullName>
        <shortName evidence="14">Beta-ketoacyl-ACP synthase III</shortName>
        <shortName evidence="14">KAS III</shortName>
        <ecNumber evidence="14">2.3.1.180</ecNumber>
    </recommendedName>
    <alternativeName>
        <fullName evidence="14">3-oxoacyl-[acyl-carrier-protein] synthase 3</fullName>
    </alternativeName>
    <alternativeName>
        <fullName evidence="14">3-oxoacyl-[acyl-carrier-protein] synthase III</fullName>
    </alternativeName>
</protein>
<dbReference type="InterPro" id="IPR016039">
    <property type="entry name" value="Thiolase-like"/>
</dbReference>
<feature type="region of interest" description="ACP-binding" evidence="14">
    <location>
        <begin position="273"/>
        <end position="277"/>
    </location>
</feature>
<dbReference type="Pfam" id="PF08541">
    <property type="entry name" value="ACP_syn_III_C"/>
    <property type="match status" value="1"/>
</dbReference>
<comment type="pathway">
    <text evidence="1 14">Lipid metabolism; fatty acid biosynthesis.</text>
</comment>
<comment type="subcellular location">
    <subcellularLocation>
        <location evidence="14">Cytoplasm</location>
    </subcellularLocation>
</comment>
<keyword evidence="8 14" id="KW-0275">Fatty acid biosynthesis</keyword>
<evidence type="ECO:0000256" key="14">
    <source>
        <dbReference type="HAMAP-Rule" id="MF_01815"/>
    </source>
</evidence>
<comment type="catalytic activity">
    <reaction evidence="13">
        <text>3-methylbutanoyl-CoA + malonyl-[ACP] + H(+) = 5-methyl-3-oxohexanoyl-[ACP] + CO2 + CoA</text>
        <dbReference type="Rhea" id="RHEA:42272"/>
        <dbReference type="Rhea" id="RHEA-COMP:9623"/>
        <dbReference type="Rhea" id="RHEA-COMP:9941"/>
        <dbReference type="ChEBI" id="CHEBI:15378"/>
        <dbReference type="ChEBI" id="CHEBI:16526"/>
        <dbReference type="ChEBI" id="CHEBI:57287"/>
        <dbReference type="ChEBI" id="CHEBI:57345"/>
        <dbReference type="ChEBI" id="CHEBI:78449"/>
        <dbReference type="ChEBI" id="CHEBI:78822"/>
        <dbReference type="EC" id="2.3.1.300"/>
    </reaction>
    <physiologicalReaction direction="left-to-right" evidence="13">
        <dbReference type="Rhea" id="RHEA:42273"/>
    </physiologicalReaction>
</comment>
<evidence type="ECO:0000256" key="9">
    <source>
        <dbReference type="ARBA" id="ARBA00023315"/>
    </source>
</evidence>
<keyword evidence="14" id="KW-0511">Multifunctional enzyme</keyword>
<comment type="catalytic activity">
    <reaction evidence="10">
        <text>malonyl-[ACP] + acetyl-CoA + H(+) = 3-oxobutanoyl-[ACP] + CO2 + CoA</text>
        <dbReference type="Rhea" id="RHEA:12080"/>
        <dbReference type="Rhea" id="RHEA-COMP:9623"/>
        <dbReference type="Rhea" id="RHEA-COMP:9625"/>
        <dbReference type="ChEBI" id="CHEBI:15378"/>
        <dbReference type="ChEBI" id="CHEBI:16526"/>
        <dbReference type="ChEBI" id="CHEBI:57287"/>
        <dbReference type="ChEBI" id="CHEBI:57288"/>
        <dbReference type="ChEBI" id="CHEBI:78449"/>
        <dbReference type="ChEBI" id="CHEBI:78450"/>
        <dbReference type="EC" id="2.3.1.180"/>
    </reaction>
    <physiologicalReaction direction="left-to-right" evidence="10">
        <dbReference type="Rhea" id="RHEA:12081"/>
    </physiologicalReaction>
</comment>
<dbReference type="NCBIfam" id="NF006829">
    <property type="entry name" value="PRK09352.1"/>
    <property type="match status" value="1"/>
</dbReference>
<proteinExistence type="inferred from homology"/>
<dbReference type="InterPro" id="IPR013751">
    <property type="entry name" value="ACP_syn_III_N"/>
</dbReference>
<evidence type="ECO:0000256" key="2">
    <source>
        <dbReference type="ARBA" id="ARBA00008642"/>
    </source>
</evidence>
<feature type="active site" evidence="14">
    <location>
        <position position="302"/>
    </location>
</feature>
<gene>
    <name evidence="14" type="primary">fabH</name>
    <name evidence="17" type="ORF">SAMN04487909_103193</name>
</gene>
<dbReference type="UniPathway" id="UPA00094"/>
<keyword evidence="4 14" id="KW-0444">Lipid biosynthesis</keyword>
<evidence type="ECO:0000313" key="17">
    <source>
        <dbReference type="EMBL" id="SDI35735.1"/>
    </source>
</evidence>
<dbReference type="EC" id="2.3.1.180" evidence="14"/>
<dbReference type="GO" id="GO:0033818">
    <property type="term" value="F:beta-ketoacyl-acyl-carrier-protein synthase III activity"/>
    <property type="evidence" value="ECO:0007669"/>
    <property type="project" value="UniProtKB-UniRule"/>
</dbReference>
<comment type="subunit">
    <text evidence="14">Homodimer.</text>
</comment>
<dbReference type="GO" id="GO:0005737">
    <property type="term" value="C:cytoplasm"/>
    <property type="evidence" value="ECO:0007669"/>
    <property type="project" value="UniProtKB-SubCell"/>
</dbReference>
<dbReference type="GeneID" id="42305497"/>
<dbReference type="CDD" id="cd00830">
    <property type="entry name" value="KAS_III"/>
    <property type="match status" value="1"/>
</dbReference>
<dbReference type="GO" id="GO:0004315">
    <property type="term" value="F:3-oxoacyl-[acyl-carrier-protein] synthase activity"/>
    <property type="evidence" value="ECO:0007669"/>
    <property type="project" value="InterPro"/>
</dbReference>
<dbReference type="GO" id="GO:0006633">
    <property type="term" value="P:fatty acid biosynthetic process"/>
    <property type="evidence" value="ECO:0007669"/>
    <property type="project" value="UniProtKB-UniRule"/>
</dbReference>
<dbReference type="SUPFAM" id="SSF53901">
    <property type="entry name" value="Thiolase-like"/>
    <property type="match status" value="1"/>
</dbReference>